<dbReference type="Pfam" id="PF01478">
    <property type="entry name" value="Peptidase_A24"/>
    <property type="match status" value="1"/>
</dbReference>
<feature type="domain" description="Prepilin type IV endopeptidase peptidase" evidence="2">
    <location>
        <begin position="4"/>
        <end position="106"/>
    </location>
</feature>
<proteinExistence type="predicted"/>
<protein>
    <submittedName>
        <fullName evidence="3">Prepilin peptidase</fullName>
    </submittedName>
</protein>
<evidence type="ECO:0000313" key="3">
    <source>
        <dbReference type="EMBL" id="HIR06315.1"/>
    </source>
</evidence>
<evidence type="ECO:0000313" key="4">
    <source>
        <dbReference type="Proteomes" id="UP000824250"/>
    </source>
</evidence>
<gene>
    <name evidence="3" type="ORF">IAB28_10190</name>
</gene>
<sequence length="142" mass="15771">MRQMVFLVVLCAASVSDLWRRGLTGNFLIWMVIAGMIFSAWMKRSPGEICCAACPGLALLLLSYVTGGKIGEGDGWFFIVSALFLTLRECLLILLSGMFFCSIFSLGFAVFGIMNRKRIGGKKFPFLPFLLPAGLWLALWQM</sequence>
<keyword evidence="1" id="KW-0472">Membrane</keyword>
<dbReference type="Gene3D" id="1.20.120.1220">
    <property type="match status" value="1"/>
</dbReference>
<feature type="transmembrane region" description="Helical" evidence="1">
    <location>
        <begin position="26"/>
        <end position="42"/>
    </location>
</feature>
<accession>A0A9D1D5X1</accession>
<evidence type="ECO:0000256" key="1">
    <source>
        <dbReference type="SAM" id="Phobius"/>
    </source>
</evidence>
<feature type="transmembrane region" description="Helical" evidence="1">
    <location>
        <begin position="49"/>
        <end position="71"/>
    </location>
</feature>
<dbReference type="AlphaFoldDB" id="A0A9D1D5X1"/>
<reference evidence="3" key="2">
    <citation type="journal article" date="2021" name="PeerJ">
        <title>Extensive microbial diversity within the chicken gut microbiome revealed by metagenomics and culture.</title>
        <authorList>
            <person name="Gilroy R."/>
            <person name="Ravi A."/>
            <person name="Getino M."/>
            <person name="Pursley I."/>
            <person name="Horton D.L."/>
            <person name="Alikhan N.F."/>
            <person name="Baker D."/>
            <person name="Gharbi K."/>
            <person name="Hall N."/>
            <person name="Watson M."/>
            <person name="Adriaenssens E.M."/>
            <person name="Foster-Nyarko E."/>
            <person name="Jarju S."/>
            <person name="Secka A."/>
            <person name="Antonio M."/>
            <person name="Oren A."/>
            <person name="Chaudhuri R.R."/>
            <person name="La Ragione R."/>
            <person name="Hildebrand F."/>
            <person name="Pallen M.J."/>
        </authorList>
    </citation>
    <scope>NUCLEOTIDE SEQUENCE</scope>
    <source>
        <strain evidence="3">CHK180-2868</strain>
    </source>
</reference>
<dbReference type="GO" id="GO:0016020">
    <property type="term" value="C:membrane"/>
    <property type="evidence" value="ECO:0007669"/>
    <property type="project" value="InterPro"/>
</dbReference>
<keyword evidence="1" id="KW-1133">Transmembrane helix</keyword>
<organism evidence="3 4">
    <name type="scientific">Candidatus Copromonas faecavium</name>
    <name type="common">nom. illeg.</name>
    <dbReference type="NCBI Taxonomy" id="2840740"/>
    <lineage>
        <taxon>Bacteria</taxon>
        <taxon>Bacillati</taxon>
        <taxon>Bacillota</taxon>
        <taxon>Clostridia</taxon>
        <taxon>Lachnospirales</taxon>
        <taxon>Lachnospiraceae</taxon>
        <taxon>Candidatus Copromonas (nom. illeg.)</taxon>
    </lineage>
</organism>
<dbReference type="EMBL" id="DVGC01000058">
    <property type="protein sequence ID" value="HIR06315.1"/>
    <property type="molecule type" value="Genomic_DNA"/>
</dbReference>
<dbReference type="GO" id="GO:0004190">
    <property type="term" value="F:aspartic-type endopeptidase activity"/>
    <property type="evidence" value="ECO:0007669"/>
    <property type="project" value="InterPro"/>
</dbReference>
<evidence type="ECO:0000259" key="2">
    <source>
        <dbReference type="Pfam" id="PF01478"/>
    </source>
</evidence>
<comment type="caution">
    <text evidence="3">The sequence shown here is derived from an EMBL/GenBank/DDBJ whole genome shotgun (WGS) entry which is preliminary data.</text>
</comment>
<name>A0A9D1D5X1_9FIRM</name>
<dbReference type="Proteomes" id="UP000824250">
    <property type="component" value="Unassembled WGS sequence"/>
</dbReference>
<reference evidence="3" key="1">
    <citation type="submission" date="2020-10" db="EMBL/GenBank/DDBJ databases">
        <authorList>
            <person name="Gilroy R."/>
        </authorList>
    </citation>
    <scope>NUCLEOTIDE SEQUENCE</scope>
    <source>
        <strain evidence="3">CHK180-2868</strain>
    </source>
</reference>
<keyword evidence="1" id="KW-0812">Transmembrane</keyword>
<dbReference type="InterPro" id="IPR000045">
    <property type="entry name" value="Prepilin_IV_endopep_pep"/>
</dbReference>
<feature type="transmembrane region" description="Helical" evidence="1">
    <location>
        <begin position="91"/>
        <end position="112"/>
    </location>
</feature>